<comment type="cofactor">
    <cofactor evidence="14 15">
        <name>Mn(2+)</name>
        <dbReference type="ChEBI" id="CHEBI:29035"/>
    </cofactor>
    <cofactor evidence="14 15">
        <name>Mg(2+)</name>
        <dbReference type="ChEBI" id="CHEBI:18420"/>
    </cofactor>
    <text evidence="14 15">Manganese or magnesium. Binds 1 divalent metal ion per monomer in the absence of substrate. May bind a second metal ion after substrate binding.</text>
</comment>
<gene>
    <name evidence="14" type="primary">rnhB</name>
    <name evidence="18" type="ORF">BA70_07280</name>
</gene>
<dbReference type="PANTHER" id="PTHR10954:SF18">
    <property type="entry name" value="RIBONUCLEASE HII"/>
    <property type="match status" value="1"/>
</dbReference>
<comment type="cofactor">
    <cofactor evidence="2">
        <name>Mg(2+)</name>
        <dbReference type="ChEBI" id="CHEBI:18420"/>
    </cofactor>
</comment>
<keyword evidence="9 14" id="KW-0540">Nuclease</keyword>
<dbReference type="eggNOG" id="COG0164">
    <property type="taxonomic scope" value="Bacteria"/>
</dbReference>
<accession>A0A081LF42</accession>
<dbReference type="NCBIfam" id="NF000595">
    <property type="entry name" value="PRK00015.1-3"/>
    <property type="match status" value="1"/>
</dbReference>
<dbReference type="GO" id="GO:0006298">
    <property type="term" value="P:mismatch repair"/>
    <property type="evidence" value="ECO:0007669"/>
    <property type="project" value="TreeGrafter"/>
</dbReference>
<feature type="domain" description="RNase H type-2" evidence="17">
    <location>
        <begin position="70"/>
        <end position="254"/>
    </location>
</feature>
<proteinExistence type="inferred from homology"/>
<sequence length="254" mass="28612">MYTVKQIKELIEKHSHDESYIRELVKDDTRKSVQKLIEKWHKEREKQQELRAAWNQMLQFENQAKAQGYTCIAGIDEAGRGPLAGPVVAAAVILKEETVLLGLNDSKQLSEKKRLAYYDLIQEKALDIGIGIVDAATIDEINIYEASRLAMVRAVEQLTHTPDYLLIDAMTLPLPTHQENIIKGDAKSASIAAGACIAKVTRDQMMEEYGRQYPEYQFEKHKGYGTKEHLAAIQKHGATPIHRLSFAPVKSVIS</sequence>
<feature type="binding site" evidence="14 15">
    <location>
        <position position="168"/>
    </location>
    <ligand>
        <name>a divalent metal cation</name>
        <dbReference type="ChEBI" id="CHEBI:60240"/>
    </ligand>
</feature>
<dbReference type="InterPro" id="IPR024567">
    <property type="entry name" value="RNase_HII/HIII_dom"/>
</dbReference>
<dbReference type="InterPro" id="IPR012337">
    <property type="entry name" value="RNaseH-like_sf"/>
</dbReference>
<evidence type="ECO:0000256" key="9">
    <source>
        <dbReference type="ARBA" id="ARBA00022722"/>
    </source>
</evidence>
<comment type="subcellular location">
    <subcellularLocation>
        <location evidence="4 14">Cytoplasm</location>
    </subcellularLocation>
</comment>
<dbReference type="PROSITE" id="PS51975">
    <property type="entry name" value="RNASE_H_2"/>
    <property type="match status" value="1"/>
</dbReference>
<evidence type="ECO:0000256" key="5">
    <source>
        <dbReference type="ARBA" id="ARBA00007383"/>
    </source>
</evidence>
<dbReference type="Gene3D" id="3.30.420.10">
    <property type="entry name" value="Ribonuclease H-like superfamily/Ribonuclease H"/>
    <property type="match status" value="1"/>
</dbReference>
<protein>
    <recommendedName>
        <fullName evidence="7 14">Ribonuclease HII</fullName>
        <shortName evidence="14">RNase HII</shortName>
        <ecNumber evidence="6 14">3.1.26.4</ecNumber>
    </recommendedName>
</protein>
<dbReference type="SUPFAM" id="SSF53098">
    <property type="entry name" value="Ribonuclease H-like"/>
    <property type="match status" value="1"/>
</dbReference>
<dbReference type="InterPro" id="IPR001352">
    <property type="entry name" value="RNase_HII/HIII"/>
</dbReference>
<dbReference type="Pfam" id="PF01351">
    <property type="entry name" value="RNase_HII"/>
    <property type="match status" value="1"/>
</dbReference>
<evidence type="ECO:0000256" key="14">
    <source>
        <dbReference type="HAMAP-Rule" id="MF_00052"/>
    </source>
</evidence>
<evidence type="ECO:0000256" key="11">
    <source>
        <dbReference type="ARBA" id="ARBA00022759"/>
    </source>
</evidence>
<feature type="binding site" evidence="14 15">
    <location>
        <position position="77"/>
    </location>
    <ligand>
        <name>a divalent metal cation</name>
        <dbReference type="ChEBI" id="CHEBI:60240"/>
    </ligand>
</feature>
<dbReference type="NCBIfam" id="NF000594">
    <property type="entry name" value="PRK00015.1-1"/>
    <property type="match status" value="1"/>
</dbReference>
<keyword evidence="10 14" id="KW-0479">Metal-binding</keyword>
<organism evidence="18 19">
    <name type="scientific">Bacillus zhangzhouensis</name>
    <dbReference type="NCBI Taxonomy" id="1178540"/>
    <lineage>
        <taxon>Bacteria</taxon>
        <taxon>Bacillati</taxon>
        <taxon>Bacillota</taxon>
        <taxon>Bacilli</taxon>
        <taxon>Bacillales</taxon>
        <taxon>Bacillaceae</taxon>
        <taxon>Bacillus</taxon>
    </lineage>
</organism>
<keyword evidence="13 14" id="KW-0464">Manganese</keyword>
<comment type="catalytic activity">
    <reaction evidence="1 14 15 16">
        <text>Endonucleolytic cleavage to 5'-phosphomonoester.</text>
        <dbReference type="EC" id="3.1.26.4"/>
    </reaction>
</comment>
<evidence type="ECO:0000256" key="4">
    <source>
        <dbReference type="ARBA" id="ARBA00004496"/>
    </source>
</evidence>
<evidence type="ECO:0000256" key="16">
    <source>
        <dbReference type="RuleBase" id="RU003515"/>
    </source>
</evidence>
<evidence type="ECO:0000256" key="10">
    <source>
        <dbReference type="ARBA" id="ARBA00022723"/>
    </source>
</evidence>
<evidence type="ECO:0000256" key="8">
    <source>
        <dbReference type="ARBA" id="ARBA00022490"/>
    </source>
</evidence>
<evidence type="ECO:0000256" key="1">
    <source>
        <dbReference type="ARBA" id="ARBA00000077"/>
    </source>
</evidence>
<comment type="caution">
    <text evidence="18">The sequence shown here is derived from an EMBL/GenBank/DDBJ whole genome shotgun (WGS) entry which is preliminary data.</text>
</comment>
<evidence type="ECO:0000256" key="12">
    <source>
        <dbReference type="ARBA" id="ARBA00022801"/>
    </source>
</evidence>
<dbReference type="GO" id="GO:0043137">
    <property type="term" value="P:DNA replication, removal of RNA primer"/>
    <property type="evidence" value="ECO:0007669"/>
    <property type="project" value="TreeGrafter"/>
</dbReference>
<dbReference type="PANTHER" id="PTHR10954">
    <property type="entry name" value="RIBONUCLEASE H2 SUBUNIT A"/>
    <property type="match status" value="1"/>
</dbReference>
<dbReference type="GO" id="GO:0005737">
    <property type="term" value="C:cytoplasm"/>
    <property type="evidence" value="ECO:0007669"/>
    <property type="project" value="UniProtKB-SubCell"/>
</dbReference>
<keyword evidence="11 14" id="KW-0255">Endonuclease</keyword>
<comment type="function">
    <text evidence="3 14 16">Endonuclease that specifically degrades the RNA of RNA-DNA hybrids.</text>
</comment>
<keyword evidence="8 14" id="KW-0963">Cytoplasm</keyword>
<comment type="similarity">
    <text evidence="5 14 16">Belongs to the RNase HII family.</text>
</comment>
<dbReference type="GO" id="GO:0004523">
    <property type="term" value="F:RNA-DNA hybrid ribonuclease activity"/>
    <property type="evidence" value="ECO:0007669"/>
    <property type="project" value="UniProtKB-UniRule"/>
</dbReference>
<feature type="binding site" evidence="14 15">
    <location>
        <position position="76"/>
    </location>
    <ligand>
        <name>a divalent metal cation</name>
        <dbReference type="ChEBI" id="CHEBI:60240"/>
    </ligand>
</feature>
<dbReference type="GO" id="GO:0030145">
    <property type="term" value="F:manganese ion binding"/>
    <property type="evidence" value="ECO:0007669"/>
    <property type="project" value="UniProtKB-UniRule"/>
</dbReference>
<keyword evidence="12 14" id="KW-0378">Hydrolase</keyword>
<reference evidence="18 19" key="1">
    <citation type="submission" date="2012-09" db="EMBL/GenBank/DDBJ databases">
        <title>Genome Sequence of Bacillus sp. DW5-4.</title>
        <authorList>
            <person name="Lai Q."/>
            <person name="Liu Y."/>
            <person name="Shao Z."/>
        </authorList>
    </citation>
    <scope>NUCLEOTIDE SEQUENCE [LARGE SCALE GENOMIC DNA]</scope>
    <source>
        <strain evidence="18 19">DW5-4</strain>
    </source>
</reference>
<dbReference type="GO" id="GO:0003723">
    <property type="term" value="F:RNA binding"/>
    <property type="evidence" value="ECO:0007669"/>
    <property type="project" value="UniProtKB-UniRule"/>
</dbReference>
<dbReference type="Proteomes" id="UP000028091">
    <property type="component" value="Unassembled WGS sequence"/>
</dbReference>
<dbReference type="AlphaFoldDB" id="A0A081LF42"/>
<dbReference type="OrthoDB" id="9803420at2"/>
<evidence type="ECO:0000256" key="6">
    <source>
        <dbReference type="ARBA" id="ARBA00012180"/>
    </source>
</evidence>
<dbReference type="InterPro" id="IPR036397">
    <property type="entry name" value="RNaseH_sf"/>
</dbReference>
<evidence type="ECO:0000256" key="3">
    <source>
        <dbReference type="ARBA" id="ARBA00004065"/>
    </source>
</evidence>
<evidence type="ECO:0000256" key="15">
    <source>
        <dbReference type="PROSITE-ProRule" id="PRU01319"/>
    </source>
</evidence>
<evidence type="ECO:0000259" key="17">
    <source>
        <dbReference type="PROSITE" id="PS51975"/>
    </source>
</evidence>
<dbReference type="HAMAP" id="MF_00052_B">
    <property type="entry name" value="RNase_HII_B"/>
    <property type="match status" value="1"/>
</dbReference>
<dbReference type="EMBL" id="JOTP01000002">
    <property type="protein sequence ID" value="KEP27868.1"/>
    <property type="molecule type" value="Genomic_DNA"/>
</dbReference>
<keyword evidence="19" id="KW-1185">Reference proteome</keyword>
<dbReference type="RefSeq" id="WP_034317790.1">
    <property type="nucleotide sequence ID" value="NZ_JALPZN010000046.1"/>
</dbReference>
<evidence type="ECO:0000313" key="18">
    <source>
        <dbReference type="EMBL" id="KEP27868.1"/>
    </source>
</evidence>
<dbReference type="EC" id="3.1.26.4" evidence="6 14"/>
<evidence type="ECO:0000256" key="2">
    <source>
        <dbReference type="ARBA" id="ARBA00001946"/>
    </source>
</evidence>
<evidence type="ECO:0000256" key="13">
    <source>
        <dbReference type="ARBA" id="ARBA00023211"/>
    </source>
</evidence>
<dbReference type="InterPro" id="IPR022898">
    <property type="entry name" value="RNase_HII"/>
</dbReference>
<evidence type="ECO:0000313" key="19">
    <source>
        <dbReference type="Proteomes" id="UP000028091"/>
    </source>
</evidence>
<dbReference type="FunFam" id="3.30.420.10:FF:000006">
    <property type="entry name" value="Ribonuclease HII"/>
    <property type="match status" value="1"/>
</dbReference>
<name>A0A081LF42_9BACI</name>
<evidence type="ECO:0000256" key="7">
    <source>
        <dbReference type="ARBA" id="ARBA00019179"/>
    </source>
</evidence>
<dbReference type="GO" id="GO:0032299">
    <property type="term" value="C:ribonuclease H2 complex"/>
    <property type="evidence" value="ECO:0007669"/>
    <property type="project" value="TreeGrafter"/>
</dbReference>
<dbReference type="CDD" id="cd07182">
    <property type="entry name" value="RNase_HII_bacteria_HII_like"/>
    <property type="match status" value="1"/>
</dbReference>